<dbReference type="Proteomes" id="UP000859505">
    <property type="component" value="Unassembled WGS sequence"/>
</dbReference>
<dbReference type="RefSeq" id="WP_263710113.1">
    <property type="nucleotide sequence ID" value="NZ_JAJVCU010000035.1"/>
</dbReference>
<dbReference type="AlphaFoldDB" id="A0AAD3U704"/>
<proteinExistence type="predicted"/>
<reference evidence="1" key="1">
    <citation type="journal article" date="2018" name="Genome Biol.">
        <title>SKESA: strategic k-mer extension for scrupulous assemblies.</title>
        <authorList>
            <person name="Souvorov A."/>
            <person name="Agarwala R."/>
            <person name="Lipman D.J."/>
        </authorList>
    </citation>
    <scope>NUCLEOTIDE SEQUENCE</scope>
    <source>
        <strain evidence="1">OLC2673_Aeromonas</strain>
    </source>
</reference>
<accession>A0AAD3U704</accession>
<sequence>MAKQKEVQLELAVTRTPGRPCLGDVPLTAAEKQRRYRERQHQKNITLTLNRDDVTTLSSLLSVAKYYGIRCGVEMDGHSVQRLIEALDLACGGKSLK</sequence>
<reference evidence="1" key="2">
    <citation type="submission" date="2020-01" db="EMBL/GenBank/DDBJ databases">
        <authorList>
            <consortium name="NCBI Pathogen Detection Project"/>
        </authorList>
    </citation>
    <scope>NUCLEOTIDE SEQUENCE</scope>
    <source>
        <strain evidence="1">OLC2673_Aeromonas</strain>
    </source>
</reference>
<dbReference type="EMBL" id="DACTUL010000001">
    <property type="protein sequence ID" value="HAT6342462.1"/>
    <property type="molecule type" value="Genomic_DNA"/>
</dbReference>
<evidence type="ECO:0000313" key="2">
    <source>
        <dbReference type="Proteomes" id="UP000859505"/>
    </source>
</evidence>
<organism evidence="1 2">
    <name type="scientific">Aeromonas hydrophila</name>
    <dbReference type="NCBI Taxonomy" id="644"/>
    <lineage>
        <taxon>Bacteria</taxon>
        <taxon>Pseudomonadati</taxon>
        <taxon>Pseudomonadota</taxon>
        <taxon>Gammaproteobacteria</taxon>
        <taxon>Aeromonadales</taxon>
        <taxon>Aeromonadaceae</taxon>
        <taxon>Aeromonas</taxon>
    </lineage>
</organism>
<name>A0AAD3U704_AERHY</name>
<protein>
    <submittedName>
        <fullName evidence="1">Uncharacterized protein</fullName>
    </submittedName>
</protein>
<gene>
    <name evidence="1" type="ORF">JAJ28_000113</name>
</gene>
<comment type="caution">
    <text evidence="1">The sequence shown here is derived from an EMBL/GenBank/DDBJ whole genome shotgun (WGS) entry which is preliminary data.</text>
</comment>
<evidence type="ECO:0000313" key="1">
    <source>
        <dbReference type="EMBL" id="HAT6342462.1"/>
    </source>
</evidence>